<evidence type="ECO:0000313" key="3">
    <source>
        <dbReference type="Proteomes" id="UP000438429"/>
    </source>
</evidence>
<sequence length="107" mass="11548">MESFDISAGRVKAAPSQVRAPRHRGESDSSAHTGRHGAPHTLLCMGDVTAATMSSLRTCKEPFGECEEPVVDEGMSATSSRSDRIIVRALFRIDISGSMKLILKSQM</sequence>
<proteinExistence type="predicted"/>
<reference evidence="2 3" key="1">
    <citation type="submission" date="2019-06" db="EMBL/GenBank/DDBJ databases">
        <title>Draft genomes of female and male turbot (Scophthalmus maximus).</title>
        <authorList>
            <person name="Xu H."/>
            <person name="Xu X.-W."/>
            <person name="Shao C."/>
            <person name="Chen S."/>
        </authorList>
    </citation>
    <scope>NUCLEOTIDE SEQUENCE [LARGE SCALE GENOMIC DNA]</scope>
    <source>
        <strain evidence="2">Ysfricsl-2016a</strain>
        <tissue evidence="2">Blood</tissue>
    </source>
</reference>
<feature type="region of interest" description="Disordered" evidence="1">
    <location>
        <begin position="1"/>
        <end position="39"/>
    </location>
</feature>
<evidence type="ECO:0000313" key="2">
    <source>
        <dbReference type="EMBL" id="KAF0027633.1"/>
    </source>
</evidence>
<name>A0A6A4RZT8_SCOMX</name>
<dbReference type="Proteomes" id="UP000438429">
    <property type="component" value="Unassembled WGS sequence"/>
</dbReference>
<dbReference type="EMBL" id="VEVO01000018">
    <property type="protein sequence ID" value="KAF0027633.1"/>
    <property type="molecule type" value="Genomic_DNA"/>
</dbReference>
<gene>
    <name evidence="2" type="ORF">F2P81_020374</name>
</gene>
<evidence type="ECO:0000256" key="1">
    <source>
        <dbReference type="SAM" id="MobiDB-lite"/>
    </source>
</evidence>
<organism evidence="2 3">
    <name type="scientific">Scophthalmus maximus</name>
    <name type="common">Turbot</name>
    <name type="synonym">Psetta maxima</name>
    <dbReference type="NCBI Taxonomy" id="52904"/>
    <lineage>
        <taxon>Eukaryota</taxon>
        <taxon>Metazoa</taxon>
        <taxon>Chordata</taxon>
        <taxon>Craniata</taxon>
        <taxon>Vertebrata</taxon>
        <taxon>Euteleostomi</taxon>
        <taxon>Actinopterygii</taxon>
        <taxon>Neopterygii</taxon>
        <taxon>Teleostei</taxon>
        <taxon>Neoteleostei</taxon>
        <taxon>Acanthomorphata</taxon>
        <taxon>Carangaria</taxon>
        <taxon>Pleuronectiformes</taxon>
        <taxon>Pleuronectoidei</taxon>
        <taxon>Scophthalmidae</taxon>
        <taxon>Scophthalmus</taxon>
    </lineage>
</organism>
<dbReference type="AlphaFoldDB" id="A0A6A4RZT8"/>
<comment type="caution">
    <text evidence="2">The sequence shown here is derived from an EMBL/GenBank/DDBJ whole genome shotgun (WGS) entry which is preliminary data.</text>
</comment>
<accession>A0A6A4RZT8</accession>
<protein>
    <submittedName>
        <fullName evidence="2">Uncharacterized protein</fullName>
    </submittedName>
</protein>